<dbReference type="PANTHER" id="PTHR12263:SF0">
    <property type="entry name" value="V-TYPE PROTON ATPASE SUBUNIT"/>
    <property type="match status" value="1"/>
</dbReference>
<keyword evidence="5" id="KW-0375">Hydrogen ion transport</keyword>
<keyword evidence="3" id="KW-0813">Transport</keyword>
<evidence type="ECO:0000256" key="3">
    <source>
        <dbReference type="ARBA" id="ARBA00022448"/>
    </source>
</evidence>
<proteinExistence type="inferred from homology"/>
<evidence type="ECO:0000256" key="1">
    <source>
        <dbReference type="ARBA" id="ARBA00004127"/>
    </source>
</evidence>
<dbReference type="PANTHER" id="PTHR12263">
    <property type="entry name" value="VACUOLAR ATP SYNTHASE SUBUNIT H"/>
    <property type="match status" value="1"/>
</dbReference>
<comment type="similarity">
    <text evidence="2">Belongs to the V-ATPase e1/e2 subunit family.</text>
</comment>
<dbReference type="Proteomes" id="UP000616769">
    <property type="component" value="Unassembled WGS sequence"/>
</dbReference>
<sequence>MGYGVIILFTSIFAGIGFGVPLFLPEDSNKEIVKLMILMSAFCCYLMWLVTYMSQMNPLFGPIITNTTATLMRREWS</sequence>
<gene>
    <name evidence="9" type="ORF">QR98_0068570</name>
</gene>
<evidence type="ECO:0000256" key="5">
    <source>
        <dbReference type="ARBA" id="ARBA00022781"/>
    </source>
</evidence>
<dbReference type="GO" id="GO:0012505">
    <property type="term" value="C:endomembrane system"/>
    <property type="evidence" value="ECO:0007669"/>
    <property type="project" value="UniProtKB-SubCell"/>
</dbReference>
<dbReference type="AlphaFoldDB" id="A0A132ABH2"/>
<evidence type="ECO:0000313" key="10">
    <source>
        <dbReference type="Proteomes" id="UP000616769"/>
    </source>
</evidence>
<dbReference type="GO" id="GO:0033179">
    <property type="term" value="C:proton-transporting V-type ATPase, V0 domain"/>
    <property type="evidence" value="ECO:0007669"/>
    <property type="project" value="InterPro"/>
</dbReference>
<evidence type="ECO:0000313" key="9">
    <source>
        <dbReference type="EMBL" id="KPM08341.1"/>
    </source>
</evidence>
<keyword evidence="4" id="KW-0812">Transmembrane</keyword>
<comment type="subcellular location">
    <subcellularLocation>
        <location evidence="1">Endomembrane system</location>
        <topology evidence="1">Multi-pass membrane protein</topology>
    </subcellularLocation>
</comment>
<keyword evidence="8" id="KW-0472">Membrane</keyword>
<evidence type="ECO:0000256" key="4">
    <source>
        <dbReference type="ARBA" id="ARBA00022692"/>
    </source>
</evidence>
<name>A0A132ABH2_SARSC</name>
<keyword evidence="7" id="KW-0406">Ion transport</keyword>
<dbReference type="VEuPathDB" id="VectorBase:SSCA010236"/>
<dbReference type="GO" id="GO:0046961">
    <property type="term" value="F:proton-transporting ATPase activity, rotational mechanism"/>
    <property type="evidence" value="ECO:0007669"/>
    <property type="project" value="InterPro"/>
</dbReference>
<evidence type="ECO:0000256" key="6">
    <source>
        <dbReference type="ARBA" id="ARBA00022989"/>
    </source>
</evidence>
<reference evidence="9 10" key="1">
    <citation type="journal article" date="2015" name="Parasit. Vectors">
        <title>Draft genome of the scabies mite.</title>
        <authorList>
            <person name="Rider S.D.Jr."/>
            <person name="Morgan M.S."/>
            <person name="Arlian L.G."/>
        </authorList>
    </citation>
    <scope>NUCLEOTIDE SEQUENCE [LARGE SCALE GENOMIC DNA]</scope>
    <source>
        <strain evidence="9">Arlian Lab</strain>
    </source>
</reference>
<protein>
    <submittedName>
        <fullName evidence="9">V-type proton ATPase subunit e 2-like protein</fullName>
    </submittedName>
</protein>
<accession>A0A132ABH2</accession>
<evidence type="ECO:0000256" key="2">
    <source>
        <dbReference type="ARBA" id="ARBA00008328"/>
    </source>
</evidence>
<dbReference type="EMBL" id="JXLN01012332">
    <property type="protein sequence ID" value="KPM08341.1"/>
    <property type="molecule type" value="Genomic_DNA"/>
</dbReference>
<keyword evidence="6" id="KW-1133">Transmembrane helix</keyword>
<comment type="caution">
    <text evidence="9">The sequence shown here is derived from an EMBL/GenBank/DDBJ whole genome shotgun (WGS) entry which is preliminary data.</text>
</comment>
<dbReference type="OMA" id="SWNMPIT"/>
<evidence type="ECO:0000256" key="8">
    <source>
        <dbReference type="ARBA" id="ARBA00023136"/>
    </source>
</evidence>
<dbReference type="Pfam" id="PF05493">
    <property type="entry name" value="ATP_synt_H"/>
    <property type="match status" value="1"/>
</dbReference>
<organism evidence="9 10">
    <name type="scientific">Sarcoptes scabiei</name>
    <name type="common">Itch mite</name>
    <name type="synonym">Acarus scabiei</name>
    <dbReference type="NCBI Taxonomy" id="52283"/>
    <lineage>
        <taxon>Eukaryota</taxon>
        <taxon>Metazoa</taxon>
        <taxon>Ecdysozoa</taxon>
        <taxon>Arthropoda</taxon>
        <taxon>Chelicerata</taxon>
        <taxon>Arachnida</taxon>
        <taxon>Acari</taxon>
        <taxon>Acariformes</taxon>
        <taxon>Sarcoptiformes</taxon>
        <taxon>Astigmata</taxon>
        <taxon>Psoroptidia</taxon>
        <taxon>Sarcoptoidea</taxon>
        <taxon>Sarcoptidae</taxon>
        <taxon>Sarcoptinae</taxon>
        <taxon>Sarcoptes</taxon>
    </lineage>
</organism>
<dbReference type="InterPro" id="IPR008389">
    <property type="entry name" value="ATPase_V0-cplx_e1/e2_su"/>
</dbReference>
<evidence type="ECO:0000256" key="7">
    <source>
        <dbReference type="ARBA" id="ARBA00023065"/>
    </source>
</evidence>